<dbReference type="EMBL" id="NJHN03000046">
    <property type="protein sequence ID" value="KAH9421136.1"/>
    <property type="molecule type" value="Genomic_DNA"/>
</dbReference>
<sequence length="171" mass="19402">LQLQKCRRLIKLIKKSIVLSVSKLLDEDPRHNFLLLLFVNNADDDDDGILLPLLSGFDGDDLLFSIQEVTYFLSAISVSGFNASKSISTFCSSSHLNDGSIINTFRIEWLSSLSALLLPLCLSARTETFRGLNTPDSFRETRLLRLFFLFDSDFAFLPLDMLDELDESEIW</sequence>
<reference evidence="1 2" key="1">
    <citation type="journal article" date="2018" name="J. Allergy Clin. Immunol.">
        <title>High-quality assembly of Dermatophagoides pteronyssinus genome and transcriptome reveals a wide range of novel allergens.</title>
        <authorList>
            <person name="Liu X.Y."/>
            <person name="Yang K.Y."/>
            <person name="Wang M.Q."/>
            <person name="Kwok J.S."/>
            <person name="Zeng X."/>
            <person name="Yang Z."/>
            <person name="Xiao X.J."/>
            <person name="Lau C.P."/>
            <person name="Li Y."/>
            <person name="Huang Z.M."/>
            <person name="Ba J.G."/>
            <person name="Yim A.K."/>
            <person name="Ouyang C.Y."/>
            <person name="Ngai S.M."/>
            <person name="Chan T.F."/>
            <person name="Leung E.L."/>
            <person name="Liu L."/>
            <person name="Liu Z.G."/>
            <person name="Tsui S.K."/>
        </authorList>
    </citation>
    <scope>NUCLEOTIDE SEQUENCE [LARGE SCALE GENOMIC DNA]</scope>
    <source>
        <strain evidence="1">Derp</strain>
    </source>
</reference>
<protein>
    <submittedName>
        <fullName evidence="1">Uncharacterized protein</fullName>
    </submittedName>
</protein>
<accession>A0ABQ8JFM1</accession>
<feature type="non-terminal residue" evidence="1">
    <location>
        <position position="1"/>
    </location>
</feature>
<evidence type="ECO:0000313" key="2">
    <source>
        <dbReference type="Proteomes" id="UP000887458"/>
    </source>
</evidence>
<proteinExistence type="predicted"/>
<evidence type="ECO:0000313" key="1">
    <source>
        <dbReference type="EMBL" id="KAH9421136.1"/>
    </source>
</evidence>
<comment type="caution">
    <text evidence="1">The sequence shown here is derived from an EMBL/GenBank/DDBJ whole genome shotgun (WGS) entry which is preliminary data.</text>
</comment>
<gene>
    <name evidence="1" type="ORF">DERP_010076</name>
</gene>
<organism evidence="1 2">
    <name type="scientific">Dermatophagoides pteronyssinus</name>
    <name type="common">European house dust mite</name>
    <dbReference type="NCBI Taxonomy" id="6956"/>
    <lineage>
        <taxon>Eukaryota</taxon>
        <taxon>Metazoa</taxon>
        <taxon>Ecdysozoa</taxon>
        <taxon>Arthropoda</taxon>
        <taxon>Chelicerata</taxon>
        <taxon>Arachnida</taxon>
        <taxon>Acari</taxon>
        <taxon>Acariformes</taxon>
        <taxon>Sarcoptiformes</taxon>
        <taxon>Astigmata</taxon>
        <taxon>Psoroptidia</taxon>
        <taxon>Analgoidea</taxon>
        <taxon>Pyroglyphidae</taxon>
        <taxon>Dermatophagoidinae</taxon>
        <taxon>Dermatophagoides</taxon>
    </lineage>
</organism>
<dbReference type="Proteomes" id="UP000887458">
    <property type="component" value="Unassembled WGS sequence"/>
</dbReference>
<name>A0ABQ8JFM1_DERPT</name>
<keyword evidence="2" id="KW-1185">Reference proteome</keyword>
<reference evidence="1 2" key="2">
    <citation type="journal article" date="2022" name="Mol. Biol. Evol.">
        <title>Comparative Genomics Reveals Insights into the Divergent Evolution of Astigmatic Mites and Household Pest Adaptations.</title>
        <authorList>
            <person name="Xiong Q."/>
            <person name="Wan A.T."/>
            <person name="Liu X."/>
            <person name="Fung C.S."/>
            <person name="Xiao X."/>
            <person name="Malainual N."/>
            <person name="Hou J."/>
            <person name="Wang L."/>
            <person name="Wang M."/>
            <person name="Yang K.Y."/>
            <person name="Cui Y."/>
            <person name="Leung E.L."/>
            <person name="Nong W."/>
            <person name="Shin S.K."/>
            <person name="Au S.W."/>
            <person name="Jeong K.Y."/>
            <person name="Chew F.T."/>
            <person name="Hui J.H."/>
            <person name="Leung T.F."/>
            <person name="Tungtrongchitr A."/>
            <person name="Zhong N."/>
            <person name="Liu Z."/>
            <person name="Tsui S.K."/>
        </authorList>
    </citation>
    <scope>NUCLEOTIDE SEQUENCE [LARGE SCALE GENOMIC DNA]</scope>
    <source>
        <strain evidence="1">Derp</strain>
    </source>
</reference>